<protein>
    <recommendedName>
        <fullName evidence="3">Zn(2)-C6 fungal-type domain-containing protein</fullName>
    </recommendedName>
</protein>
<feature type="domain" description="Zn(2)-C6 fungal-type" evidence="3">
    <location>
        <begin position="10"/>
        <end position="40"/>
    </location>
</feature>
<sequence length="694" mass="77837">MSYRGRPSKGCDSCRARKVKCDETKPACDRCNKSGHDCRYRDQSDLMFKNQTASAAQKAEESWRKRSKSNQREERDVSSHGSNVTTHQTPPSDQSSPNNDWLSSDLSGPLERLTNLSVNNSSIPPDLHRLAYERFLYDWVALDTPRKDPSETSDGIFDWVTQNTPSADPSEPSDGIFDWIPPLYQRSARGSCFASVVDALAYLNFSCRCNFPQAQGLAEESIGKSIKLLQAAIADPIEAKTDSTLGAVYLMGVYENLSSPVHNGSFLAHKEGANALLKLRTMEEFYSDPISTRLYEVSYAQMLIGNLQTAKPPPLDMRRMDLPTPVTYSVSGIYVMQMIHNVTSLNAEWHATKQATYTPQNRESLRRLLQTALDIDGRYQSWEDSLPSLWRYSMELNTPEVSRTFDPKWQSLFLNGRGAPKEIHTYSSLKRVWIWNFYRTSRMFLMRVLLEIINWMLRLPEPEPEPGWVVDTDDPLSDTNSPPSSFIPQAERLLDSVTLRTHHAFATTNLVRLMEKSCSAIMSHFTAPLWGKSPDDISGIRGYTPFWGLGVMNAILMLGLIPDSGPPPSGDTDTPSTEQHLVTVPDVIIDHVVPSASESASVIYTHVLGVPGSRSKLPFTAINQVPNDFVPGNLASEYQGHFQDFSITKIPSIDVAGRQEWIHRVLYYLGTELGIKKALAMLRHQDGIPGWKPA</sequence>
<dbReference type="STRING" id="1231657.A0A1Y1Z5M1"/>
<dbReference type="PANTHER" id="PTHR38791">
    <property type="entry name" value="ZN(II)2CYS6 TRANSCRIPTION FACTOR (EUROFUNG)-RELATED-RELATED"/>
    <property type="match status" value="1"/>
</dbReference>
<keyword evidence="1" id="KW-0539">Nucleus</keyword>
<feature type="region of interest" description="Disordered" evidence="2">
    <location>
        <begin position="44"/>
        <end position="106"/>
    </location>
</feature>
<reference evidence="4 5" key="1">
    <citation type="submission" date="2016-07" db="EMBL/GenBank/DDBJ databases">
        <title>Pervasive Adenine N6-methylation of Active Genes in Fungi.</title>
        <authorList>
            <consortium name="DOE Joint Genome Institute"/>
            <person name="Mondo S.J."/>
            <person name="Dannebaum R.O."/>
            <person name="Kuo R.C."/>
            <person name="Labutti K."/>
            <person name="Haridas S."/>
            <person name="Kuo A."/>
            <person name="Salamov A."/>
            <person name="Ahrendt S.R."/>
            <person name="Lipzen A."/>
            <person name="Sullivan W."/>
            <person name="Andreopoulos W.B."/>
            <person name="Clum A."/>
            <person name="Lindquist E."/>
            <person name="Daum C."/>
            <person name="Ramamoorthy G.K."/>
            <person name="Gryganskyi A."/>
            <person name="Culley D."/>
            <person name="Magnuson J.K."/>
            <person name="James T.Y."/>
            <person name="O'Malley M.A."/>
            <person name="Stajich J.E."/>
            <person name="Spatafora J.W."/>
            <person name="Visel A."/>
            <person name="Grigoriev I.V."/>
        </authorList>
    </citation>
    <scope>NUCLEOTIDE SEQUENCE [LARGE SCALE GENOMIC DNA]</scope>
    <source>
        <strain evidence="4 5">CBS 115471</strain>
    </source>
</reference>
<dbReference type="SMART" id="SM00066">
    <property type="entry name" value="GAL4"/>
    <property type="match status" value="1"/>
</dbReference>
<dbReference type="AlphaFoldDB" id="A0A1Y1Z5M1"/>
<comment type="caution">
    <text evidence="4">The sequence shown here is derived from an EMBL/GenBank/DDBJ whole genome shotgun (WGS) entry which is preliminary data.</text>
</comment>
<gene>
    <name evidence="4" type="ORF">BCR34DRAFT_519492</name>
</gene>
<dbReference type="InterPro" id="IPR001138">
    <property type="entry name" value="Zn2Cys6_DnaBD"/>
</dbReference>
<evidence type="ECO:0000313" key="5">
    <source>
        <dbReference type="Proteomes" id="UP000193144"/>
    </source>
</evidence>
<dbReference type="PROSITE" id="PS00463">
    <property type="entry name" value="ZN2_CY6_FUNGAL_1"/>
    <property type="match status" value="1"/>
</dbReference>
<proteinExistence type="predicted"/>
<dbReference type="InterPro" id="IPR036864">
    <property type="entry name" value="Zn2-C6_fun-type_DNA-bd_sf"/>
</dbReference>
<dbReference type="GO" id="GO:0000981">
    <property type="term" value="F:DNA-binding transcription factor activity, RNA polymerase II-specific"/>
    <property type="evidence" value="ECO:0007669"/>
    <property type="project" value="InterPro"/>
</dbReference>
<dbReference type="InterPro" id="IPR053175">
    <property type="entry name" value="DHMBA_Reg_Transcription_Factor"/>
</dbReference>
<feature type="compositionally biased region" description="Basic and acidic residues" evidence="2">
    <location>
        <begin position="58"/>
        <end position="78"/>
    </location>
</feature>
<dbReference type="OrthoDB" id="2991872at2759"/>
<keyword evidence="5" id="KW-1185">Reference proteome</keyword>
<dbReference type="CDD" id="cd00067">
    <property type="entry name" value="GAL4"/>
    <property type="match status" value="1"/>
</dbReference>
<evidence type="ECO:0000256" key="2">
    <source>
        <dbReference type="SAM" id="MobiDB-lite"/>
    </source>
</evidence>
<evidence type="ECO:0000256" key="1">
    <source>
        <dbReference type="ARBA" id="ARBA00023242"/>
    </source>
</evidence>
<dbReference type="EMBL" id="MCFA01000124">
    <property type="protein sequence ID" value="ORY05571.1"/>
    <property type="molecule type" value="Genomic_DNA"/>
</dbReference>
<dbReference type="Gene3D" id="4.10.240.10">
    <property type="entry name" value="Zn(2)-C6 fungal-type DNA-binding domain"/>
    <property type="match status" value="1"/>
</dbReference>
<dbReference type="GO" id="GO:0008270">
    <property type="term" value="F:zinc ion binding"/>
    <property type="evidence" value="ECO:0007669"/>
    <property type="project" value="InterPro"/>
</dbReference>
<dbReference type="PROSITE" id="PS50048">
    <property type="entry name" value="ZN2_CY6_FUNGAL_2"/>
    <property type="match status" value="1"/>
</dbReference>
<dbReference type="Pfam" id="PF00172">
    <property type="entry name" value="Zn_clus"/>
    <property type="match status" value="1"/>
</dbReference>
<dbReference type="SUPFAM" id="SSF57701">
    <property type="entry name" value="Zn2/Cys6 DNA-binding domain"/>
    <property type="match status" value="1"/>
</dbReference>
<evidence type="ECO:0000259" key="3">
    <source>
        <dbReference type="PROSITE" id="PS50048"/>
    </source>
</evidence>
<accession>A0A1Y1Z5M1</accession>
<organism evidence="4 5">
    <name type="scientific">Clohesyomyces aquaticus</name>
    <dbReference type="NCBI Taxonomy" id="1231657"/>
    <lineage>
        <taxon>Eukaryota</taxon>
        <taxon>Fungi</taxon>
        <taxon>Dikarya</taxon>
        <taxon>Ascomycota</taxon>
        <taxon>Pezizomycotina</taxon>
        <taxon>Dothideomycetes</taxon>
        <taxon>Pleosporomycetidae</taxon>
        <taxon>Pleosporales</taxon>
        <taxon>Lindgomycetaceae</taxon>
        <taxon>Clohesyomyces</taxon>
    </lineage>
</organism>
<feature type="compositionally biased region" description="Polar residues" evidence="2">
    <location>
        <begin position="79"/>
        <end position="106"/>
    </location>
</feature>
<dbReference type="Proteomes" id="UP000193144">
    <property type="component" value="Unassembled WGS sequence"/>
</dbReference>
<name>A0A1Y1Z5M1_9PLEO</name>
<dbReference type="PANTHER" id="PTHR38791:SF12">
    <property type="entry name" value="TRANSCRIPTION FACTOR DOMAIN-CONTAINING PROTEIN-RELATED"/>
    <property type="match status" value="1"/>
</dbReference>
<evidence type="ECO:0000313" key="4">
    <source>
        <dbReference type="EMBL" id="ORY05571.1"/>
    </source>
</evidence>